<evidence type="ECO:0000259" key="1">
    <source>
        <dbReference type="Pfam" id="PF03886"/>
    </source>
</evidence>
<dbReference type="PROSITE" id="PS51257">
    <property type="entry name" value="PROKAR_LIPOPROTEIN"/>
    <property type="match status" value="1"/>
</dbReference>
<dbReference type="AlphaFoldDB" id="A0A7S8FAS1"/>
<dbReference type="Pfam" id="PF03886">
    <property type="entry name" value="ABC_trans_aux"/>
    <property type="match status" value="1"/>
</dbReference>
<reference evidence="2 3" key="1">
    <citation type="journal article" date="2020" name="ISME J.">
        <title>Enrichment and physiological characterization of a novel comammox Nitrospira indicates ammonium inhibition of complete nitrification.</title>
        <authorList>
            <person name="Sakoula D."/>
            <person name="Koch H."/>
            <person name="Frank J."/>
            <person name="Jetten M.S.M."/>
            <person name="van Kessel M.A.H.J."/>
            <person name="Lucker S."/>
        </authorList>
    </citation>
    <scope>NUCLEOTIDE SEQUENCE [LARGE SCALE GENOMIC DNA]</scope>
    <source>
        <strain evidence="2">Comreactor17</strain>
    </source>
</reference>
<dbReference type="InterPro" id="IPR005586">
    <property type="entry name" value="ABC_trans_aux"/>
</dbReference>
<evidence type="ECO:0000313" key="3">
    <source>
        <dbReference type="Proteomes" id="UP000593737"/>
    </source>
</evidence>
<proteinExistence type="predicted"/>
<accession>A0A7S8FAS1</accession>
<dbReference type="Gene3D" id="3.40.50.10610">
    <property type="entry name" value="ABC-type transport auxiliary lipoprotein component"/>
    <property type="match status" value="1"/>
</dbReference>
<name>A0A7S8FAS1_9BACT</name>
<dbReference type="SUPFAM" id="SSF159594">
    <property type="entry name" value="XCC0632-like"/>
    <property type="match status" value="1"/>
</dbReference>
<dbReference type="KEGG" id="nkf:Nkreftii_000120"/>
<evidence type="ECO:0000313" key="2">
    <source>
        <dbReference type="EMBL" id="QPD02346.1"/>
    </source>
</evidence>
<sequence length="216" mass="24207">MYQDMMKYRLIHVMCAVLVVMGSGCLSLRTDSPEIRTYHLSLDGSSHAILPKRTDGPVLLVSPPQAEPGFETQRMVYVKRPYELEYYSVNQWADSPVRMLTPLMVQVLDQSGAWRTVIPLPDSVSGDYRLDTYGVLLQQEFLQQPSRVRATARLQLVDLKESRILGARAFEAVENAPSENAYGGVLAANRAVAGLLDQIVLWLRQCVQHSPECDPS</sequence>
<gene>
    <name evidence="2" type="ORF">Nkreftii_000120</name>
</gene>
<dbReference type="EMBL" id="CP047423">
    <property type="protein sequence ID" value="QPD02346.1"/>
    <property type="molecule type" value="Genomic_DNA"/>
</dbReference>
<protein>
    <recommendedName>
        <fullName evidence="1">ABC-type transport auxiliary lipoprotein component domain-containing protein</fullName>
    </recommendedName>
</protein>
<dbReference type="Proteomes" id="UP000593737">
    <property type="component" value="Chromosome"/>
</dbReference>
<organism evidence="2 3">
    <name type="scientific">Candidatus Nitrospira kreftii</name>
    <dbReference type="NCBI Taxonomy" id="2652173"/>
    <lineage>
        <taxon>Bacteria</taxon>
        <taxon>Pseudomonadati</taxon>
        <taxon>Nitrospirota</taxon>
        <taxon>Nitrospiria</taxon>
        <taxon>Nitrospirales</taxon>
        <taxon>Nitrospiraceae</taxon>
        <taxon>Nitrospira</taxon>
    </lineage>
</organism>
<feature type="domain" description="ABC-type transport auxiliary lipoprotein component" evidence="1">
    <location>
        <begin position="38"/>
        <end position="200"/>
    </location>
</feature>